<evidence type="ECO:0000313" key="4">
    <source>
        <dbReference type="EMBL" id="KGG81042.1"/>
    </source>
</evidence>
<dbReference type="EMBL" id="AZTB01000008">
    <property type="protein sequence ID" value="KGG81042.1"/>
    <property type="molecule type" value="Genomic_DNA"/>
</dbReference>
<protein>
    <submittedName>
        <fullName evidence="4">Uncharacterized protein</fullName>
    </submittedName>
</protein>
<feature type="compositionally biased region" description="Basic and acidic residues" evidence="2">
    <location>
        <begin position="377"/>
        <end position="394"/>
    </location>
</feature>
<organism evidence="4 5">
    <name type="scientific">Caloranaerobacter azorensis H53214</name>
    <dbReference type="NCBI Taxonomy" id="1156417"/>
    <lineage>
        <taxon>Bacteria</taxon>
        <taxon>Bacillati</taxon>
        <taxon>Bacillota</taxon>
        <taxon>Tissierellia</taxon>
        <taxon>Tissierellales</taxon>
        <taxon>Thermohalobacteraceae</taxon>
        <taxon>Caloranaerobacter</taxon>
    </lineage>
</organism>
<feature type="transmembrane region" description="Helical" evidence="3">
    <location>
        <begin position="132"/>
        <end position="153"/>
    </location>
</feature>
<evidence type="ECO:0000313" key="5">
    <source>
        <dbReference type="Proteomes" id="UP000029622"/>
    </source>
</evidence>
<proteinExistence type="predicted"/>
<sequence>MNKSRIDYVMKRLRRKIWINRIQQYMAYAFCIGATGMLILIIIGHAYPIVYLLKKAVNLVLTIVLLGILTGLLHRPSLKYTAYVGDELGFENRLTTYMEYREIQDSVVEAFRYEVEEALEQRDIVDEYSFYFPWKIVIIGFFILILSAGLYFIPSNGMRIAEQREEIHKELKEESKKVEQTIKELKQNLVKDDIKSRKFMYKITSSLQELEKRLNKSFDYKEAAFHVSNVQNEIKKCCRDTNKEYERWYTGIFNGVEENHQILKQAVDNDDMSRVFNILKDKHFTIEEKKKILENIESIKSRFSDNEYINSITNKMKIALEKENTGKILADILKEEYYRKKELDIAQRTIIKLQNMKERLMDKASIDGFKSFDGDKKSADFERGGESELSRDGELSNINSEEFAMGSQANKLMGNADGLGGGSRETNGNSEKVKNGEILKEDTATRLEIENKNISYIRGSFQETGEIIDKKVRQAVGDIGELEELHRFYSSFKEEGINYVLKQGVPLEYRQLVINYFDRLIGGK</sequence>
<reference evidence="4 5" key="1">
    <citation type="submission" date="2013-12" db="EMBL/GenBank/DDBJ databases">
        <title>Draft genome sequence of Caloranaerobacter sp. H53214.</title>
        <authorList>
            <person name="Jiang L.J."/>
            <person name="Shao Z.Z."/>
            <person name="Long M.N."/>
        </authorList>
    </citation>
    <scope>NUCLEOTIDE SEQUENCE [LARGE SCALE GENOMIC DNA]</scope>
    <source>
        <strain evidence="4 5">H53214</strain>
    </source>
</reference>
<feature type="coiled-coil region" evidence="1">
    <location>
        <begin position="161"/>
        <end position="188"/>
    </location>
</feature>
<keyword evidence="3" id="KW-1133">Transmembrane helix</keyword>
<feature type="region of interest" description="Disordered" evidence="2">
    <location>
        <begin position="377"/>
        <end position="397"/>
    </location>
</feature>
<evidence type="ECO:0000256" key="3">
    <source>
        <dbReference type="SAM" id="Phobius"/>
    </source>
</evidence>
<keyword evidence="3" id="KW-0812">Transmembrane</keyword>
<feature type="transmembrane region" description="Helical" evidence="3">
    <location>
        <begin position="56"/>
        <end position="73"/>
    </location>
</feature>
<keyword evidence="1" id="KW-0175">Coiled coil</keyword>
<dbReference type="Proteomes" id="UP000029622">
    <property type="component" value="Unassembled WGS sequence"/>
</dbReference>
<dbReference type="AlphaFoldDB" id="A0A096BJN4"/>
<dbReference type="STRING" id="1156417.Y919_02995"/>
<evidence type="ECO:0000256" key="1">
    <source>
        <dbReference type="SAM" id="Coils"/>
    </source>
</evidence>
<accession>A0A096BJN4</accession>
<comment type="caution">
    <text evidence="4">The sequence shown here is derived from an EMBL/GenBank/DDBJ whole genome shotgun (WGS) entry which is preliminary data.</text>
</comment>
<dbReference type="RefSeq" id="WP_035162286.1">
    <property type="nucleotide sequence ID" value="NZ_AZTB01000008.1"/>
</dbReference>
<name>A0A096BJN4_9FIRM</name>
<evidence type="ECO:0000256" key="2">
    <source>
        <dbReference type="SAM" id="MobiDB-lite"/>
    </source>
</evidence>
<feature type="transmembrane region" description="Helical" evidence="3">
    <location>
        <begin position="25"/>
        <end position="50"/>
    </location>
</feature>
<gene>
    <name evidence="4" type="ORF">Y919_02995</name>
</gene>
<keyword evidence="3" id="KW-0472">Membrane</keyword>